<organism evidence="1">
    <name type="scientific">Arundo donax</name>
    <name type="common">Giant reed</name>
    <name type="synonym">Donax arundinaceus</name>
    <dbReference type="NCBI Taxonomy" id="35708"/>
    <lineage>
        <taxon>Eukaryota</taxon>
        <taxon>Viridiplantae</taxon>
        <taxon>Streptophyta</taxon>
        <taxon>Embryophyta</taxon>
        <taxon>Tracheophyta</taxon>
        <taxon>Spermatophyta</taxon>
        <taxon>Magnoliopsida</taxon>
        <taxon>Liliopsida</taxon>
        <taxon>Poales</taxon>
        <taxon>Poaceae</taxon>
        <taxon>PACMAD clade</taxon>
        <taxon>Arundinoideae</taxon>
        <taxon>Arundineae</taxon>
        <taxon>Arundo</taxon>
    </lineage>
</organism>
<sequence length="22" mass="2873">MRLHREMRIFYFFFFFLLCPAS</sequence>
<reference evidence="1" key="1">
    <citation type="submission" date="2014-09" db="EMBL/GenBank/DDBJ databases">
        <authorList>
            <person name="Magalhaes I.L.F."/>
            <person name="Oliveira U."/>
            <person name="Santos F.R."/>
            <person name="Vidigal T.H.D.A."/>
            <person name="Brescovit A.D."/>
            <person name="Santos A.J."/>
        </authorList>
    </citation>
    <scope>NUCLEOTIDE SEQUENCE</scope>
    <source>
        <tissue evidence="1">Shoot tissue taken approximately 20 cm above the soil surface</tissue>
    </source>
</reference>
<reference evidence="1" key="2">
    <citation type="journal article" date="2015" name="Data Brief">
        <title>Shoot transcriptome of the giant reed, Arundo donax.</title>
        <authorList>
            <person name="Barrero R.A."/>
            <person name="Guerrero F.D."/>
            <person name="Moolhuijzen P."/>
            <person name="Goolsby J.A."/>
            <person name="Tidwell J."/>
            <person name="Bellgard S.E."/>
            <person name="Bellgard M.I."/>
        </authorList>
    </citation>
    <scope>NUCLEOTIDE SEQUENCE</scope>
    <source>
        <tissue evidence="1">Shoot tissue taken approximately 20 cm above the soil surface</tissue>
    </source>
</reference>
<proteinExistence type="predicted"/>
<evidence type="ECO:0000313" key="1">
    <source>
        <dbReference type="EMBL" id="JAD18666.1"/>
    </source>
</evidence>
<dbReference type="EMBL" id="GBRH01279229">
    <property type="protein sequence ID" value="JAD18666.1"/>
    <property type="molecule type" value="Transcribed_RNA"/>
</dbReference>
<name>A0A0A8XXU6_ARUDO</name>
<protein>
    <submittedName>
        <fullName evidence="1">Uncharacterized protein</fullName>
    </submittedName>
</protein>
<accession>A0A0A8XXU6</accession>
<dbReference type="AlphaFoldDB" id="A0A0A8XXU6"/>